<feature type="transmembrane region" description="Helical" evidence="1">
    <location>
        <begin position="136"/>
        <end position="157"/>
    </location>
</feature>
<evidence type="ECO:0008006" key="3">
    <source>
        <dbReference type="Google" id="ProtNLM"/>
    </source>
</evidence>
<evidence type="ECO:0000256" key="1">
    <source>
        <dbReference type="SAM" id="Phobius"/>
    </source>
</evidence>
<accession>E6PD58</accession>
<dbReference type="EMBL" id="CABL01000001">
    <property type="protein sequence ID" value="CBH74393.1"/>
    <property type="molecule type" value="Genomic_DNA"/>
</dbReference>
<feature type="transmembrane region" description="Helical" evidence="1">
    <location>
        <begin position="249"/>
        <end position="269"/>
    </location>
</feature>
<feature type="transmembrane region" description="Helical" evidence="1">
    <location>
        <begin position="216"/>
        <end position="237"/>
    </location>
</feature>
<proteinExistence type="predicted"/>
<reference evidence="2" key="1">
    <citation type="submission" date="2009-10" db="EMBL/GenBank/DDBJ databases">
        <title>Diversity of trophic interactions inside an arsenic-rich microbial ecosystem.</title>
        <authorList>
            <person name="Bertin P.N."/>
            <person name="Heinrich-Salmeron A."/>
            <person name="Pelletier E."/>
            <person name="Goulhen-Chollet F."/>
            <person name="Arsene-Ploetze F."/>
            <person name="Gallien S."/>
            <person name="Calteau A."/>
            <person name="Vallenet D."/>
            <person name="Casiot C."/>
            <person name="Chane-Woon-Ming B."/>
            <person name="Giloteaux L."/>
            <person name="Barakat M."/>
            <person name="Bonnefoy V."/>
            <person name="Bruneel O."/>
            <person name="Chandler M."/>
            <person name="Cleiss J."/>
            <person name="Duran R."/>
            <person name="Elbaz-Poulichet F."/>
            <person name="Fonknechten N."/>
            <person name="Lauga B."/>
            <person name="Mornico D."/>
            <person name="Ortet P."/>
            <person name="Schaeffer C."/>
            <person name="Siguier P."/>
            <person name="Alexander Thil Smith A."/>
            <person name="Van Dorsselaer A."/>
            <person name="Weissenbach J."/>
            <person name="Medigue C."/>
            <person name="Le Paslier D."/>
        </authorList>
    </citation>
    <scope>NUCLEOTIDE SEQUENCE</scope>
</reference>
<dbReference type="AlphaFoldDB" id="E6PD58"/>
<keyword evidence="1" id="KW-0472">Membrane</keyword>
<sequence length="344" mass="36571">MDYVAALRGRRLTIATAIVLGVALLVSAVVRMAMPHSLASDLSFGNIAHEKGAIVTHTILPNGAKKTVTVLPKKHTRIVAIDRGYLGGTVTITRPARKGERPTKPTHGFSFAISSTTKTKHGIHSSSIQLGGRTDLGFFSVLAIFVGLIVATIRSLAFASENDGHLEMTFARPAARELVALGIVATDFLTILATEALTILAGIAGMAMYVFPNLAISPYTVAALLAAVLIPIAWYAMLLCATASMKRSYGVVLGLAWPIALGLPGFASIQSSLPLLKMLQALSSMLMHIDPLWYMQAVSINSKESINDLASVWNRSTDAALLSVAILAVVYIGAAVLQWRRVEA</sequence>
<feature type="transmembrane region" description="Helical" evidence="1">
    <location>
        <begin position="12"/>
        <end position="34"/>
    </location>
</feature>
<name>E6PD58_9ZZZZ</name>
<gene>
    <name evidence="2" type="ORF">CARN1_2280</name>
</gene>
<evidence type="ECO:0000313" key="2">
    <source>
        <dbReference type="EMBL" id="CBH74393.1"/>
    </source>
</evidence>
<protein>
    <recommendedName>
        <fullName evidence="3">ABC-2 family transporter protein</fullName>
    </recommendedName>
</protein>
<feature type="transmembrane region" description="Helical" evidence="1">
    <location>
        <begin position="178"/>
        <end position="210"/>
    </location>
</feature>
<keyword evidence="1" id="KW-1133">Transmembrane helix</keyword>
<comment type="caution">
    <text evidence="2">The sequence shown here is derived from an EMBL/GenBank/DDBJ whole genome shotgun (WGS) entry which is preliminary data.</text>
</comment>
<organism evidence="2">
    <name type="scientific">mine drainage metagenome</name>
    <dbReference type="NCBI Taxonomy" id="410659"/>
    <lineage>
        <taxon>unclassified sequences</taxon>
        <taxon>metagenomes</taxon>
        <taxon>ecological metagenomes</taxon>
    </lineage>
</organism>
<feature type="transmembrane region" description="Helical" evidence="1">
    <location>
        <begin position="319"/>
        <end position="339"/>
    </location>
</feature>
<keyword evidence="1" id="KW-0812">Transmembrane</keyword>